<name>A0A914VW67_9BILA</name>
<evidence type="ECO:0000313" key="4">
    <source>
        <dbReference type="WBParaSite" id="PSAMB.scaffold2694size21766.g18763.t1"/>
    </source>
</evidence>
<reference evidence="4" key="1">
    <citation type="submission" date="2022-11" db="UniProtKB">
        <authorList>
            <consortium name="WormBaseParasite"/>
        </authorList>
    </citation>
    <scope>IDENTIFICATION</scope>
</reference>
<dbReference type="SUPFAM" id="SSF56436">
    <property type="entry name" value="C-type lectin-like"/>
    <property type="match status" value="2"/>
</dbReference>
<feature type="signal peptide" evidence="1">
    <location>
        <begin position="1"/>
        <end position="17"/>
    </location>
</feature>
<feature type="domain" description="C-type lectin" evidence="2">
    <location>
        <begin position="33"/>
        <end position="165"/>
    </location>
</feature>
<accession>A0A914VW67</accession>
<organism evidence="3 4">
    <name type="scientific">Plectus sambesii</name>
    <dbReference type="NCBI Taxonomy" id="2011161"/>
    <lineage>
        <taxon>Eukaryota</taxon>
        <taxon>Metazoa</taxon>
        <taxon>Ecdysozoa</taxon>
        <taxon>Nematoda</taxon>
        <taxon>Chromadorea</taxon>
        <taxon>Plectida</taxon>
        <taxon>Plectina</taxon>
        <taxon>Plectoidea</taxon>
        <taxon>Plectidae</taxon>
        <taxon>Plectus</taxon>
    </lineage>
</organism>
<dbReference type="InterPro" id="IPR016186">
    <property type="entry name" value="C-type_lectin-like/link_sf"/>
</dbReference>
<keyword evidence="1" id="KW-0732">Signal</keyword>
<dbReference type="AlphaFoldDB" id="A0A914VW67"/>
<dbReference type="PROSITE" id="PS50041">
    <property type="entry name" value="C_TYPE_LECTIN_2"/>
    <property type="match status" value="1"/>
</dbReference>
<dbReference type="WBParaSite" id="PSAMB.scaffold2694size21766.g18763.t1">
    <property type="protein sequence ID" value="PSAMB.scaffold2694size21766.g18763.t1"/>
    <property type="gene ID" value="PSAMB.scaffold2694size21766.g18763"/>
</dbReference>
<dbReference type="Gene3D" id="3.10.100.10">
    <property type="entry name" value="Mannose-Binding Protein A, subunit A"/>
    <property type="match status" value="2"/>
</dbReference>
<dbReference type="SMART" id="SM00034">
    <property type="entry name" value="CLECT"/>
    <property type="match status" value="2"/>
</dbReference>
<dbReference type="InterPro" id="IPR001304">
    <property type="entry name" value="C-type_lectin-like"/>
</dbReference>
<sequence length="392" mass="43030">MLLSLAILLCISPTVTAQTDLQAKCTGTDRLYSGTSCYVVVGTAKTHNEAKTSCNHYLGNSGHLVNIKSSAAQSAVRTLITNYPTTTVTYVWTCLELLNSSVATNVISNWGNYFRGGTLVAKPVYLPWYTTEPQLSATSNRVVYSKTSNYIHSVPSSSAYSYVCEYEEELKEPVVTDLEQKCVNLTSSFKTLFLNDICYVAHPETKNYNDAKASCNDLNGYVGYLAHIRAMNELWVAEALRSVANVPYMRLGIEQTDLSSTDAFNGWYLTTPTNQSILTTYLPWATSNPVTGQRTIAVTTGYPNSFAAVDSNTAYPFLCQYVATTTELRTQCSGADRLYTGASCIVVVESPMLTSKAKTLCNHYLGYAGHMAHIRNAVVQAAVRRLITVSMF</sequence>
<dbReference type="InterPro" id="IPR016187">
    <property type="entry name" value="CTDL_fold"/>
</dbReference>
<protein>
    <submittedName>
        <fullName evidence="4">C-type lectin domain-containing protein</fullName>
    </submittedName>
</protein>
<proteinExistence type="predicted"/>
<dbReference type="Proteomes" id="UP000887566">
    <property type="component" value="Unplaced"/>
</dbReference>
<evidence type="ECO:0000256" key="1">
    <source>
        <dbReference type="SAM" id="SignalP"/>
    </source>
</evidence>
<keyword evidence="3" id="KW-1185">Reference proteome</keyword>
<evidence type="ECO:0000313" key="3">
    <source>
        <dbReference type="Proteomes" id="UP000887566"/>
    </source>
</evidence>
<feature type="chain" id="PRO_5036788232" evidence="1">
    <location>
        <begin position="18"/>
        <end position="392"/>
    </location>
</feature>
<dbReference type="CDD" id="cd00037">
    <property type="entry name" value="CLECT"/>
    <property type="match status" value="2"/>
</dbReference>
<evidence type="ECO:0000259" key="2">
    <source>
        <dbReference type="PROSITE" id="PS50041"/>
    </source>
</evidence>